<accession>A0A2V0NTH5</accession>
<evidence type="ECO:0000256" key="1">
    <source>
        <dbReference type="SAM" id="MobiDB-lite"/>
    </source>
</evidence>
<evidence type="ECO:0000313" key="2">
    <source>
        <dbReference type="EMBL" id="GBF88870.1"/>
    </source>
</evidence>
<proteinExistence type="predicted"/>
<dbReference type="Proteomes" id="UP000247498">
    <property type="component" value="Unassembled WGS sequence"/>
</dbReference>
<dbReference type="Gene3D" id="3.40.50.1580">
    <property type="entry name" value="Nucleoside phosphorylase domain"/>
    <property type="match status" value="1"/>
</dbReference>
<evidence type="ECO:0000313" key="3">
    <source>
        <dbReference type="Proteomes" id="UP000247498"/>
    </source>
</evidence>
<organism evidence="2 3">
    <name type="scientific">Raphidocelis subcapitata</name>
    <dbReference type="NCBI Taxonomy" id="307507"/>
    <lineage>
        <taxon>Eukaryota</taxon>
        <taxon>Viridiplantae</taxon>
        <taxon>Chlorophyta</taxon>
        <taxon>core chlorophytes</taxon>
        <taxon>Chlorophyceae</taxon>
        <taxon>CS clade</taxon>
        <taxon>Sphaeropleales</taxon>
        <taxon>Selenastraceae</taxon>
        <taxon>Raphidocelis</taxon>
    </lineage>
</organism>
<reference evidence="2 3" key="1">
    <citation type="journal article" date="2018" name="Sci. Rep.">
        <title>Raphidocelis subcapitata (=Pseudokirchneriella subcapitata) provides an insight into genome evolution and environmental adaptations in the Sphaeropleales.</title>
        <authorList>
            <person name="Suzuki S."/>
            <person name="Yamaguchi H."/>
            <person name="Nakajima N."/>
            <person name="Kawachi M."/>
        </authorList>
    </citation>
    <scope>NUCLEOTIDE SEQUENCE [LARGE SCALE GENOMIC DNA]</scope>
    <source>
        <strain evidence="2 3">NIES-35</strain>
    </source>
</reference>
<dbReference type="AlphaFoldDB" id="A0A2V0NTH5"/>
<evidence type="ECO:0008006" key="4">
    <source>
        <dbReference type="Google" id="ProtNLM"/>
    </source>
</evidence>
<keyword evidence="3" id="KW-1185">Reference proteome</keyword>
<gene>
    <name evidence="2" type="ORF">Rsub_01369</name>
</gene>
<dbReference type="GO" id="GO:0003824">
    <property type="term" value="F:catalytic activity"/>
    <property type="evidence" value="ECO:0007669"/>
    <property type="project" value="InterPro"/>
</dbReference>
<protein>
    <recommendedName>
        <fullName evidence="4">Nucleoside phosphorylase domain-containing protein</fullName>
    </recommendedName>
</protein>
<dbReference type="EMBL" id="BDRX01000007">
    <property type="protein sequence ID" value="GBF88870.1"/>
    <property type="molecule type" value="Genomic_DNA"/>
</dbReference>
<dbReference type="InterPro" id="IPR035994">
    <property type="entry name" value="Nucleoside_phosphorylase_sf"/>
</dbReference>
<sequence length="350" mass="35748">MGQPVAVVMTGIGPQAAAMCTFELLLRCGSLIKDAVSSGTSGWSPQLGGVLNNGTCEGGKANDNGRLARMGDVCVSPFAVNWDCHMASWNMTAKGYPNQCTFPELRFSPRSSELFGKCQFAGAAASASIPLTEELATAARAAAPNVWGHKECAEVDTQVFWYGSPWDMVARSYVADTLNAANLGRTFTQTDVVAVSAMEGVGIAAAFDRYVGMNDARTIPYTIVRGMSDWNNQPVKRASAGAGVASDAVGAPASEPGAATLDAPAGAASDAPLAADPSAAQARGDAAAAAASGIGGGAIWVEGSTVPEDFTTGYGYAIASSSAATLSMLRARCLKLSRPPPGGCAFEIKG</sequence>
<comment type="caution">
    <text evidence="2">The sequence shown here is derived from an EMBL/GenBank/DDBJ whole genome shotgun (WGS) entry which is preliminary data.</text>
</comment>
<dbReference type="InParanoid" id="A0A2V0NTH5"/>
<dbReference type="GO" id="GO:0009116">
    <property type="term" value="P:nucleoside metabolic process"/>
    <property type="evidence" value="ECO:0007669"/>
    <property type="project" value="InterPro"/>
</dbReference>
<dbReference type="OrthoDB" id="544230at2759"/>
<name>A0A2V0NTH5_9CHLO</name>
<feature type="region of interest" description="Disordered" evidence="1">
    <location>
        <begin position="247"/>
        <end position="274"/>
    </location>
</feature>